<feature type="chain" id="PRO_5022109088" evidence="2">
    <location>
        <begin position="25"/>
        <end position="514"/>
    </location>
</feature>
<dbReference type="InterPro" id="IPR000917">
    <property type="entry name" value="Sulfatase_N"/>
</dbReference>
<dbReference type="InterPro" id="IPR017850">
    <property type="entry name" value="Alkaline_phosphatase_core_sf"/>
</dbReference>
<dbReference type="Proteomes" id="UP000315700">
    <property type="component" value="Chromosome"/>
</dbReference>
<feature type="signal peptide" evidence="2">
    <location>
        <begin position="1"/>
        <end position="24"/>
    </location>
</feature>
<dbReference type="AlphaFoldDB" id="A0A517SAC6"/>
<dbReference type="KEGG" id="ccos:Pan44_10940"/>
<dbReference type="OrthoDB" id="9783154at2"/>
<accession>A0A517SAC6</accession>
<dbReference type="SUPFAM" id="SSF53649">
    <property type="entry name" value="Alkaline phosphatase-like"/>
    <property type="match status" value="1"/>
</dbReference>
<sequence length="514" mass="57091" precursor="true">MRKHLALFAAAMLSFTAAMPTLSAQEAGKKPNILVIFGDDVGYGNLSAFNNGVMGYDTPNIDRLAKEGGKLVTYYAQQSCTAGRSAFITGQMPFRTGLSKVGLPGAKLGLQKEDPTIAEMLKPLGYATGQFGKNHLGDRDEFLPTAHGFDEFFGNLYHLNAEEEPENSDYPKDPEFKKKYGPRGVIQSTSDGKITDTGPLTKKRMETVDEEVLAKASDFLDRQVKAKKPFFCWFNTTRMHNYTHVRPENLGKTGLGFYADGMVEHDAIIGKLLDYVDKLGVKENTIVIYTTDNGPMTCMFPDGGFTPFRSEKNTNWDGGWRVPAMIRWPGVVKPGTVYKELVSSEDWFPTLLAAAGNPDVKDQLVKGTKAGEKSFKVHLDGFDQMDYLSGKSDKSARKAFFYFSDDGDLLALRNERFKVHFMIQEAKGLDVWKNPFVKTRLPVLFDLKVDPYEKGDDGVGYEDWFYHRAYVMVPAQDAVANMIATFKEFPPRQKPASFTAGDALDALSTTGAGK</sequence>
<keyword evidence="4" id="KW-0378">Hydrolase</keyword>
<keyword evidence="2" id="KW-0732">Signal</keyword>
<dbReference type="FunCoup" id="A0A517SAC6">
    <property type="interactions" value="110"/>
</dbReference>
<name>A0A517SAC6_9PLAN</name>
<organism evidence="4 5">
    <name type="scientific">Caulifigura coniformis</name>
    <dbReference type="NCBI Taxonomy" id="2527983"/>
    <lineage>
        <taxon>Bacteria</taxon>
        <taxon>Pseudomonadati</taxon>
        <taxon>Planctomycetota</taxon>
        <taxon>Planctomycetia</taxon>
        <taxon>Planctomycetales</taxon>
        <taxon>Planctomycetaceae</taxon>
        <taxon>Caulifigura</taxon>
    </lineage>
</organism>
<evidence type="ECO:0000259" key="3">
    <source>
        <dbReference type="Pfam" id="PF00884"/>
    </source>
</evidence>
<feature type="domain" description="Sulfatase N-terminal" evidence="3">
    <location>
        <begin position="31"/>
        <end position="356"/>
    </location>
</feature>
<gene>
    <name evidence="4" type="primary">atsA_8</name>
    <name evidence="4" type="ORF">Pan44_10940</name>
</gene>
<dbReference type="Pfam" id="PF00884">
    <property type="entry name" value="Sulfatase"/>
    <property type="match status" value="1"/>
</dbReference>
<evidence type="ECO:0000313" key="4">
    <source>
        <dbReference type="EMBL" id="QDT53079.1"/>
    </source>
</evidence>
<dbReference type="InterPro" id="IPR052701">
    <property type="entry name" value="GAG_Ulvan_Degrading_Sulfatases"/>
</dbReference>
<dbReference type="GO" id="GO:0004065">
    <property type="term" value="F:arylsulfatase activity"/>
    <property type="evidence" value="ECO:0007669"/>
    <property type="project" value="UniProtKB-EC"/>
</dbReference>
<feature type="region of interest" description="Disordered" evidence="1">
    <location>
        <begin position="163"/>
        <end position="182"/>
    </location>
</feature>
<protein>
    <submittedName>
        <fullName evidence="4">Arylsulfatase</fullName>
        <ecNumber evidence="4">3.1.6.1</ecNumber>
    </submittedName>
</protein>
<evidence type="ECO:0000256" key="1">
    <source>
        <dbReference type="SAM" id="MobiDB-lite"/>
    </source>
</evidence>
<proteinExistence type="predicted"/>
<dbReference type="PANTHER" id="PTHR43751:SF2">
    <property type="entry name" value="SULFATASE N-TERMINAL DOMAIN-CONTAINING PROTEIN"/>
    <property type="match status" value="1"/>
</dbReference>
<reference evidence="4 5" key="1">
    <citation type="submission" date="2019-02" db="EMBL/GenBank/DDBJ databases">
        <title>Deep-cultivation of Planctomycetes and their phenomic and genomic characterization uncovers novel biology.</title>
        <authorList>
            <person name="Wiegand S."/>
            <person name="Jogler M."/>
            <person name="Boedeker C."/>
            <person name="Pinto D."/>
            <person name="Vollmers J."/>
            <person name="Rivas-Marin E."/>
            <person name="Kohn T."/>
            <person name="Peeters S.H."/>
            <person name="Heuer A."/>
            <person name="Rast P."/>
            <person name="Oberbeckmann S."/>
            <person name="Bunk B."/>
            <person name="Jeske O."/>
            <person name="Meyerdierks A."/>
            <person name="Storesund J.E."/>
            <person name="Kallscheuer N."/>
            <person name="Luecker S."/>
            <person name="Lage O.M."/>
            <person name="Pohl T."/>
            <person name="Merkel B.J."/>
            <person name="Hornburger P."/>
            <person name="Mueller R.-W."/>
            <person name="Bruemmer F."/>
            <person name="Labrenz M."/>
            <person name="Spormann A.M."/>
            <person name="Op den Camp H."/>
            <person name="Overmann J."/>
            <person name="Amann R."/>
            <person name="Jetten M.S.M."/>
            <person name="Mascher T."/>
            <person name="Medema M.H."/>
            <person name="Devos D.P."/>
            <person name="Kaster A.-K."/>
            <person name="Ovreas L."/>
            <person name="Rohde M."/>
            <person name="Galperin M.Y."/>
            <person name="Jogler C."/>
        </authorList>
    </citation>
    <scope>NUCLEOTIDE SEQUENCE [LARGE SCALE GENOMIC DNA]</scope>
    <source>
        <strain evidence="4 5">Pan44</strain>
    </source>
</reference>
<keyword evidence="5" id="KW-1185">Reference proteome</keyword>
<dbReference type="Gene3D" id="3.30.1120.10">
    <property type="match status" value="1"/>
</dbReference>
<dbReference type="InParanoid" id="A0A517SAC6"/>
<dbReference type="RefSeq" id="WP_145027987.1">
    <property type="nucleotide sequence ID" value="NZ_CP036271.1"/>
</dbReference>
<evidence type="ECO:0000256" key="2">
    <source>
        <dbReference type="SAM" id="SignalP"/>
    </source>
</evidence>
<evidence type="ECO:0000313" key="5">
    <source>
        <dbReference type="Proteomes" id="UP000315700"/>
    </source>
</evidence>
<dbReference type="Gene3D" id="3.40.720.10">
    <property type="entry name" value="Alkaline Phosphatase, subunit A"/>
    <property type="match status" value="1"/>
</dbReference>
<feature type="compositionally biased region" description="Basic and acidic residues" evidence="1">
    <location>
        <begin position="169"/>
        <end position="178"/>
    </location>
</feature>
<dbReference type="EMBL" id="CP036271">
    <property type="protein sequence ID" value="QDT53079.1"/>
    <property type="molecule type" value="Genomic_DNA"/>
</dbReference>
<dbReference type="EC" id="3.1.6.1" evidence="4"/>
<dbReference type="CDD" id="cd16142">
    <property type="entry name" value="ARS_like"/>
    <property type="match status" value="1"/>
</dbReference>
<dbReference type="PANTHER" id="PTHR43751">
    <property type="entry name" value="SULFATASE"/>
    <property type="match status" value="1"/>
</dbReference>